<feature type="chain" id="PRO_5041235946" evidence="1">
    <location>
        <begin position="19"/>
        <end position="126"/>
    </location>
</feature>
<evidence type="ECO:0000313" key="2">
    <source>
        <dbReference type="EMBL" id="CAI5794099.1"/>
    </source>
</evidence>
<keyword evidence="1" id="KW-0732">Signal</keyword>
<gene>
    <name evidence="2" type="ORF">PODLI_1B020310</name>
</gene>
<protein>
    <submittedName>
        <fullName evidence="2">Uncharacterized protein</fullName>
    </submittedName>
</protein>
<dbReference type="Proteomes" id="UP001178461">
    <property type="component" value="Chromosome Z"/>
</dbReference>
<evidence type="ECO:0000313" key="3">
    <source>
        <dbReference type="Proteomes" id="UP001178461"/>
    </source>
</evidence>
<evidence type="ECO:0000256" key="1">
    <source>
        <dbReference type="SAM" id="SignalP"/>
    </source>
</evidence>
<dbReference type="EMBL" id="OX395140">
    <property type="protein sequence ID" value="CAI5794099.1"/>
    <property type="molecule type" value="Genomic_DNA"/>
</dbReference>
<keyword evidence="3" id="KW-1185">Reference proteome</keyword>
<proteinExistence type="predicted"/>
<accession>A0AA35LEF3</accession>
<reference evidence="2" key="1">
    <citation type="submission" date="2022-12" db="EMBL/GenBank/DDBJ databases">
        <authorList>
            <person name="Alioto T."/>
            <person name="Alioto T."/>
            <person name="Gomez Garrido J."/>
        </authorList>
    </citation>
    <scope>NUCLEOTIDE SEQUENCE</scope>
</reference>
<dbReference type="AlphaFoldDB" id="A0AA35LEF3"/>
<sequence>MIRSIAAALLCLIWTSQSFKRLRELLQEEQGLPHGLQERSLWVARRWKQASLGGPGWDHNCQILEDLSRADSSLLPKDEIGNWSPWDQTALLRQISLSKPQTCLEEMDFLDSPSFLLPPPPKPNCL</sequence>
<name>A0AA35LEF3_9SAUR</name>
<feature type="signal peptide" evidence="1">
    <location>
        <begin position="1"/>
        <end position="18"/>
    </location>
</feature>
<organism evidence="2 3">
    <name type="scientific">Podarcis lilfordi</name>
    <name type="common">Lilford's wall lizard</name>
    <dbReference type="NCBI Taxonomy" id="74358"/>
    <lineage>
        <taxon>Eukaryota</taxon>
        <taxon>Metazoa</taxon>
        <taxon>Chordata</taxon>
        <taxon>Craniata</taxon>
        <taxon>Vertebrata</taxon>
        <taxon>Euteleostomi</taxon>
        <taxon>Lepidosauria</taxon>
        <taxon>Squamata</taxon>
        <taxon>Bifurcata</taxon>
        <taxon>Unidentata</taxon>
        <taxon>Episquamata</taxon>
        <taxon>Laterata</taxon>
        <taxon>Lacertibaenia</taxon>
        <taxon>Lacertidae</taxon>
        <taxon>Podarcis</taxon>
    </lineage>
</organism>